<name>A0ABR7A4T9_9BURK</name>
<organism evidence="2 3">
    <name type="scientific">Undibacterium curvum</name>
    <dbReference type="NCBI Taxonomy" id="2762294"/>
    <lineage>
        <taxon>Bacteria</taxon>
        <taxon>Pseudomonadati</taxon>
        <taxon>Pseudomonadota</taxon>
        <taxon>Betaproteobacteria</taxon>
        <taxon>Burkholderiales</taxon>
        <taxon>Oxalobacteraceae</taxon>
        <taxon>Undibacterium</taxon>
    </lineage>
</organism>
<evidence type="ECO:0000256" key="1">
    <source>
        <dbReference type="SAM" id="SignalP"/>
    </source>
</evidence>
<dbReference type="EMBL" id="JACOGD010000004">
    <property type="protein sequence ID" value="MBC3931898.1"/>
    <property type="molecule type" value="Genomic_DNA"/>
</dbReference>
<dbReference type="RefSeq" id="WP_186903595.1">
    <property type="nucleotide sequence ID" value="NZ_JACOGD010000004.1"/>
</dbReference>
<evidence type="ECO:0000313" key="2">
    <source>
        <dbReference type="EMBL" id="MBC3931898.1"/>
    </source>
</evidence>
<accession>A0ABR7A4T9</accession>
<reference evidence="2 3" key="1">
    <citation type="submission" date="2020-08" db="EMBL/GenBank/DDBJ databases">
        <title>Novel species isolated from subtropical streams in China.</title>
        <authorList>
            <person name="Lu H."/>
        </authorList>
    </citation>
    <scope>NUCLEOTIDE SEQUENCE [LARGE SCALE GENOMIC DNA]</scope>
    <source>
        <strain evidence="2 3">CY22W</strain>
    </source>
</reference>
<protein>
    <submittedName>
        <fullName evidence="2">Uncharacterized protein</fullName>
    </submittedName>
</protein>
<sequence>MQTTSTSSSAAKLRHFMLNGLLAALLSSSAMAYAADPCLSCGSAKGSEAISLGMGVVVLGSASALAGSGKVVVTAVEGTANGVSVVVKASGQASTTVIELSGKALEKTSLVAGSVLELSAVSTGYLLIASGKAIAFIPNEIGKALLHHQRA</sequence>
<feature type="signal peptide" evidence="1">
    <location>
        <begin position="1"/>
        <end position="34"/>
    </location>
</feature>
<proteinExistence type="predicted"/>
<gene>
    <name evidence="2" type="ORF">H8K43_09465</name>
</gene>
<comment type="caution">
    <text evidence="2">The sequence shown here is derived from an EMBL/GenBank/DDBJ whole genome shotgun (WGS) entry which is preliminary data.</text>
</comment>
<keyword evidence="1" id="KW-0732">Signal</keyword>
<feature type="chain" id="PRO_5045597011" evidence="1">
    <location>
        <begin position="35"/>
        <end position="151"/>
    </location>
</feature>
<keyword evidence="3" id="KW-1185">Reference proteome</keyword>
<evidence type="ECO:0000313" key="3">
    <source>
        <dbReference type="Proteomes" id="UP000654304"/>
    </source>
</evidence>
<dbReference type="Proteomes" id="UP000654304">
    <property type="component" value="Unassembled WGS sequence"/>
</dbReference>